<evidence type="ECO:0000313" key="1">
    <source>
        <dbReference type="EMBL" id="GAA3906051.1"/>
    </source>
</evidence>
<name>A0ABP7LR72_9ACTN</name>
<dbReference type="EMBL" id="BAAAZA010000063">
    <property type="protein sequence ID" value="GAA3906051.1"/>
    <property type="molecule type" value="Genomic_DNA"/>
</dbReference>
<evidence type="ECO:0000313" key="2">
    <source>
        <dbReference type="Proteomes" id="UP001501563"/>
    </source>
</evidence>
<keyword evidence="2" id="KW-1185">Reference proteome</keyword>
<dbReference type="Proteomes" id="UP001501563">
    <property type="component" value="Unassembled WGS sequence"/>
</dbReference>
<accession>A0ABP7LR72</accession>
<reference evidence="2" key="1">
    <citation type="journal article" date="2019" name="Int. J. Syst. Evol. Microbiol.">
        <title>The Global Catalogue of Microorganisms (GCM) 10K type strain sequencing project: providing services to taxonomists for standard genome sequencing and annotation.</title>
        <authorList>
            <consortium name="The Broad Institute Genomics Platform"/>
            <consortium name="The Broad Institute Genome Sequencing Center for Infectious Disease"/>
            <person name="Wu L."/>
            <person name="Ma J."/>
        </authorList>
    </citation>
    <scope>NUCLEOTIDE SEQUENCE [LARGE SCALE GENOMIC DNA]</scope>
    <source>
        <strain evidence="2">JCM 16578</strain>
    </source>
</reference>
<gene>
    <name evidence="1" type="ORF">GCM10022207_89350</name>
</gene>
<organism evidence="1 2">
    <name type="scientific">Streptomyces lannensis</name>
    <dbReference type="NCBI Taxonomy" id="766498"/>
    <lineage>
        <taxon>Bacteria</taxon>
        <taxon>Bacillati</taxon>
        <taxon>Actinomycetota</taxon>
        <taxon>Actinomycetes</taxon>
        <taxon>Kitasatosporales</taxon>
        <taxon>Streptomycetaceae</taxon>
        <taxon>Streptomyces</taxon>
    </lineage>
</organism>
<comment type="caution">
    <text evidence="1">The sequence shown here is derived from an EMBL/GenBank/DDBJ whole genome shotgun (WGS) entry which is preliminary data.</text>
</comment>
<proteinExistence type="predicted"/>
<protein>
    <submittedName>
        <fullName evidence="1">Uncharacterized protein</fullName>
    </submittedName>
</protein>
<sequence length="54" mass="5949">MADGCTIACRPFEQLRECCKSGGQSIGRRYVLRLREVSLRNNLPPKSPALNGAD</sequence>